<feature type="region of interest" description="Disordered" evidence="1">
    <location>
        <begin position="1"/>
        <end position="22"/>
    </location>
</feature>
<evidence type="ECO:0000256" key="2">
    <source>
        <dbReference type="SAM" id="Phobius"/>
    </source>
</evidence>
<protein>
    <submittedName>
        <fullName evidence="3">DUF3159 domain-containing protein</fullName>
    </submittedName>
</protein>
<name>A0A4S4FUQ9_9MICO</name>
<gene>
    <name evidence="3" type="ORF">E6C64_01005</name>
</gene>
<dbReference type="Proteomes" id="UP000309133">
    <property type="component" value="Unassembled WGS sequence"/>
</dbReference>
<keyword evidence="4" id="KW-1185">Reference proteome</keyword>
<proteinExistence type="predicted"/>
<feature type="compositionally biased region" description="Low complexity" evidence="1">
    <location>
        <begin position="260"/>
        <end position="284"/>
    </location>
</feature>
<reference evidence="3 4" key="1">
    <citation type="submission" date="2019-04" db="EMBL/GenBank/DDBJ databases">
        <authorList>
            <person name="Jiang L."/>
        </authorList>
    </citation>
    <scope>NUCLEOTIDE SEQUENCE [LARGE SCALE GENOMIC DNA]</scope>
    <source>
        <strain evidence="3 4">YIM 131853</strain>
    </source>
</reference>
<dbReference type="InterPro" id="IPR016566">
    <property type="entry name" value="UCP010219"/>
</dbReference>
<feature type="region of interest" description="Disordered" evidence="1">
    <location>
        <begin position="254"/>
        <end position="284"/>
    </location>
</feature>
<comment type="caution">
    <text evidence="3">The sequence shown here is derived from an EMBL/GenBank/DDBJ whole genome shotgun (WGS) entry which is preliminary data.</text>
</comment>
<evidence type="ECO:0000313" key="3">
    <source>
        <dbReference type="EMBL" id="THG33575.1"/>
    </source>
</evidence>
<keyword evidence="2" id="KW-0812">Transmembrane</keyword>
<feature type="transmembrane region" description="Helical" evidence="2">
    <location>
        <begin position="225"/>
        <end position="247"/>
    </location>
</feature>
<dbReference type="EMBL" id="SSSM01000001">
    <property type="protein sequence ID" value="THG33575.1"/>
    <property type="molecule type" value="Genomic_DNA"/>
</dbReference>
<evidence type="ECO:0000313" key="4">
    <source>
        <dbReference type="Proteomes" id="UP000309133"/>
    </source>
</evidence>
<dbReference type="Pfam" id="PF11361">
    <property type="entry name" value="DUF3159"/>
    <property type="match status" value="1"/>
</dbReference>
<organism evidence="3 4">
    <name type="scientific">Naasia lichenicola</name>
    <dbReference type="NCBI Taxonomy" id="2565933"/>
    <lineage>
        <taxon>Bacteria</taxon>
        <taxon>Bacillati</taxon>
        <taxon>Actinomycetota</taxon>
        <taxon>Actinomycetes</taxon>
        <taxon>Micrococcales</taxon>
        <taxon>Microbacteriaceae</taxon>
        <taxon>Naasia</taxon>
    </lineage>
</organism>
<feature type="transmembrane region" description="Helical" evidence="2">
    <location>
        <begin position="195"/>
        <end position="213"/>
    </location>
</feature>
<dbReference type="OrthoDB" id="5244221at2"/>
<accession>A0A4S4FUQ9</accession>
<keyword evidence="2" id="KW-0472">Membrane</keyword>
<feature type="transmembrane region" description="Helical" evidence="2">
    <location>
        <begin position="118"/>
        <end position="137"/>
    </location>
</feature>
<feature type="transmembrane region" description="Helical" evidence="2">
    <location>
        <begin position="77"/>
        <end position="106"/>
    </location>
</feature>
<evidence type="ECO:0000256" key="1">
    <source>
        <dbReference type="SAM" id="MobiDB-lite"/>
    </source>
</evidence>
<sequence>MEPNGTELNGALSDDRDRGARDAYGSAASAPLADSLAEAARRAGFAQAVSGERVTGGAVLGAIGGVRGILEAVLPGFVFLLLFTLTPSLPLALGVSVGVAAVFSIIRIIQKGPFTQAIGGLVAVAASAALALVTGRAENNFILGLITNVAYGVALLISVLVRWPLIGLAVGFLLGEGTAWRADRRKFRAMQGLTLVWVAMFAARLAVQVPLYLAGNLELLATFKLVMGLPLYAPLLVLSWLIVRAVFPGARPLGGSPAGTARSTDASSAPSTATSSAKPSDTPS</sequence>
<feature type="transmembrane region" description="Helical" evidence="2">
    <location>
        <begin position="149"/>
        <end position="174"/>
    </location>
</feature>
<dbReference type="AlphaFoldDB" id="A0A4S4FUQ9"/>
<keyword evidence="2" id="KW-1133">Transmembrane helix</keyword>